<dbReference type="InterPro" id="IPR036624">
    <property type="entry name" value="Hcp1-lik_sf"/>
</dbReference>
<reference evidence="2" key="1">
    <citation type="submission" date="2016-10" db="EMBL/GenBank/DDBJ databases">
        <authorList>
            <person name="de Groot N.N."/>
        </authorList>
    </citation>
    <scope>NUCLEOTIDE SEQUENCE [LARGE SCALE GENOMIC DNA]</scope>
    <source>
        <strain evidence="2">DSM 17908</strain>
    </source>
</reference>
<proteinExistence type="predicted"/>
<dbReference type="SUPFAM" id="SSF141452">
    <property type="entry name" value="Hcp1-like"/>
    <property type="match status" value="1"/>
</dbReference>
<dbReference type="STRING" id="351675.SAMN05421680_1603"/>
<dbReference type="EMBL" id="NITY01000040">
    <property type="protein sequence ID" value="PHM33612.1"/>
    <property type="molecule type" value="Genomic_DNA"/>
</dbReference>
<dbReference type="AlphaFoldDB" id="A0A1I3YLL2"/>
<keyword evidence="4" id="KW-1185">Reference proteome</keyword>
<evidence type="ECO:0000313" key="3">
    <source>
        <dbReference type="Proteomes" id="UP000198919"/>
    </source>
</evidence>
<evidence type="ECO:0000313" key="4">
    <source>
        <dbReference type="Proteomes" id="UP000224607"/>
    </source>
</evidence>
<protein>
    <recommendedName>
        <fullName evidence="5">Type VI secretion system secreted protein Hcp</fullName>
    </recommendedName>
</protein>
<reference evidence="1 4" key="3">
    <citation type="journal article" date="2017" name="Nat. Microbiol.">
        <title>Natural product diversity associated with the nematode symbionts Photorhabdus and Xenorhabdus.</title>
        <authorList>
            <person name="Tobias N.J."/>
            <person name="Wolff H."/>
            <person name="Djahanschiri B."/>
            <person name="Grundmann F."/>
            <person name="Kronenwerth M."/>
            <person name="Shi Y.M."/>
            <person name="Simonyi S."/>
            <person name="Grun P."/>
            <person name="Shapiro-Ilan D."/>
            <person name="Pidot S.J."/>
            <person name="Stinear T.P."/>
            <person name="Ebersberger I."/>
            <person name="Bode H.B."/>
        </authorList>
    </citation>
    <scope>NUCLEOTIDE SEQUENCE [LARGE SCALE GENOMIC DNA]</scope>
    <source>
        <strain evidence="1 4">DSM 17908</strain>
    </source>
</reference>
<reference evidence="3" key="2">
    <citation type="submission" date="2016-10" db="EMBL/GenBank/DDBJ databases">
        <authorList>
            <person name="Varghese N."/>
            <person name="Submissions S."/>
        </authorList>
    </citation>
    <scope>NUCLEOTIDE SEQUENCE [LARGE SCALE GENOMIC DNA]</scope>
    <source>
        <strain evidence="3">DSM 17908</strain>
    </source>
</reference>
<sequence length="121" mass="13820">MQYTTYIEITGAEQGLLSKNCSENNAHKDKIQLHSLELSKIINNLRDIDKIILEKNVDGASLLLLNAIHKNESLELKIFQCIDNKITHEFKFKNAFIEKINTNFSGEDGNSPYEKIKLKLA</sequence>
<dbReference type="Proteomes" id="UP000198919">
    <property type="component" value="Unassembled WGS sequence"/>
</dbReference>
<gene>
    <name evidence="2" type="ORF">SAMN05421680_1603</name>
    <name evidence="1" type="ORF">Xmau_04503</name>
</gene>
<organism evidence="2 3">
    <name type="scientific">Xenorhabdus mauleonii</name>
    <dbReference type="NCBI Taxonomy" id="351675"/>
    <lineage>
        <taxon>Bacteria</taxon>
        <taxon>Pseudomonadati</taxon>
        <taxon>Pseudomonadota</taxon>
        <taxon>Gammaproteobacteria</taxon>
        <taxon>Enterobacterales</taxon>
        <taxon>Morganellaceae</taxon>
        <taxon>Xenorhabdus</taxon>
    </lineage>
</organism>
<name>A0A1I3YLL2_9GAMM</name>
<accession>A0A1I3YLL2</accession>
<evidence type="ECO:0000313" key="2">
    <source>
        <dbReference type="EMBL" id="SFK32714.1"/>
    </source>
</evidence>
<dbReference type="RefSeq" id="WP_092514865.1">
    <property type="nucleotide sequence ID" value="NZ_CAWNQB010000035.1"/>
</dbReference>
<dbReference type="EMBL" id="FORG01000060">
    <property type="protein sequence ID" value="SFK32714.1"/>
    <property type="molecule type" value="Genomic_DNA"/>
</dbReference>
<evidence type="ECO:0008006" key="5">
    <source>
        <dbReference type="Google" id="ProtNLM"/>
    </source>
</evidence>
<dbReference type="Gene3D" id="2.30.110.20">
    <property type="entry name" value="Hcp1-like"/>
    <property type="match status" value="1"/>
</dbReference>
<dbReference type="Proteomes" id="UP000224607">
    <property type="component" value="Unassembled WGS sequence"/>
</dbReference>
<evidence type="ECO:0000313" key="1">
    <source>
        <dbReference type="EMBL" id="PHM33612.1"/>
    </source>
</evidence>